<dbReference type="InterPro" id="IPR027417">
    <property type="entry name" value="P-loop_NTPase"/>
</dbReference>
<dbReference type="OrthoDB" id="3589129at2759"/>
<reference evidence="2" key="1">
    <citation type="journal article" date="2021" name="IMA Fungus">
        <title>Genomic characterization of three marine fungi, including Emericellopsis atlantica sp. nov. with signatures of a generalist lifestyle and marine biomass degradation.</title>
        <authorList>
            <person name="Hagestad O.C."/>
            <person name="Hou L."/>
            <person name="Andersen J.H."/>
            <person name="Hansen E.H."/>
            <person name="Altermark B."/>
            <person name="Li C."/>
            <person name="Kuhnert E."/>
            <person name="Cox R.J."/>
            <person name="Crous P.W."/>
            <person name="Spatafora J.W."/>
            <person name="Lail K."/>
            <person name="Amirebrahimi M."/>
            <person name="Lipzen A."/>
            <person name="Pangilinan J."/>
            <person name="Andreopoulos W."/>
            <person name="Hayes R.D."/>
            <person name="Ng V."/>
            <person name="Grigoriev I.V."/>
            <person name="Jackson S.A."/>
            <person name="Sutton T.D.S."/>
            <person name="Dobson A.D.W."/>
            <person name="Rama T."/>
        </authorList>
    </citation>
    <scope>NUCLEOTIDE SEQUENCE</scope>
    <source>
        <strain evidence="2">TRa3180A</strain>
    </source>
</reference>
<dbReference type="EMBL" id="MU254113">
    <property type="protein sequence ID" value="KAG9242102.1"/>
    <property type="molecule type" value="Genomic_DNA"/>
</dbReference>
<feature type="compositionally biased region" description="Basic and acidic residues" evidence="1">
    <location>
        <begin position="308"/>
        <end position="317"/>
    </location>
</feature>
<dbReference type="AlphaFoldDB" id="A0A9P7YZ66"/>
<proteinExistence type="predicted"/>
<protein>
    <recommendedName>
        <fullName evidence="4">SF3 helicase domain-containing protein</fullName>
    </recommendedName>
</protein>
<evidence type="ECO:0000313" key="2">
    <source>
        <dbReference type="EMBL" id="KAG9242102.1"/>
    </source>
</evidence>
<accession>A0A9P7YZ66</accession>
<feature type="region of interest" description="Disordered" evidence="1">
    <location>
        <begin position="262"/>
        <end position="321"/>
    </location>
</feature>
<feature type="non-terminal residue" evidence="2">
    <location>
        <position position="1"/>
    </location>
</feature>
<gene>
    <name evidence="2" type="ORF">BJ878DRAFT_556377</name>
</gene>
<sequence length="483" mass="53383">EASRNARNPVSVCIGTERLSLEVNVLDRSLTFSTVPAYPMARRGAKIPDFVYGLCYQPADHINIPETYTFPGVGKILNFLKPLFPDVRSMITYMWIIGNAARDPVARLRCLMLCGPGGAGKSTAIRLVSAALSGRVGMLPDNILTKTYEGVEDKVAQVIVRSRIVTCYELDLNNKRVNMSMFKNITGSDIIIKVGEFSSKAVCSMIIATNGLPDVQRDPEFTTDALSRRVACIKMDVDTAEAKFETDPSDPVEKTDYFTYEEEGEVDVTDDEDVATVEGQSDDEKEPTQAASAQTASSSAPGKVTPSKKVESLKMESPESVSMARGKSIGLPFRKNPFTTFVAWTRGTMSQIDISEQARVQVLEGTNRFKYGNYTSTTLRFDNVHIPFHTSKGYGSNFVYLCLPGFAADQFAEAGKIRRPTVAHEKSLQPDNNRWWKVANNVDESFGVINADTKRFQKKSLEVIFDATRSGINARRRVSATSF</sequence>
<organism evidence="2 3">
    <name type="scientific">Calycina marina</name>
    <dbReference type="NCBI Taxonomy" id="1763456"/>
    <lineage>
        <taxon>Eukaryota</taxon>
        <taxon>Fungi</taxon>
        <taxon>Dikarya</taxon>
        <taxon>Ascomycota</taxon>
        <taxon>Pezizomycotina</taxon>
        <taxon>Leotiomycetes</taxon>
        <taxon>Helotiales</taxon>
        <taxon>Pezizellaceae</taxon>
        <taxon>Calycina</taxon>
    </lineage>
</organism>
<dbReference type="SUPFAM" id="SSF52540">
    <property type="entry name" value="P-loop containing nucleoside triphosphate hydrolases"/>
    <property type="match status" value="1"/>
</dbReference>
<name>A0A9P7YZ66_9HELO</name>
<feature type="compositionally biased region" description="Acidic residues" evidence="1">
    <location>
        <begin position="262"/>
        <end position="285"/>
    </location>
</feature>
<keyword evidence="3" id="KW-1185">Reference proteome</keyword>
<evidence type="ECO:0008006" key="4">
    <source>
        <dbReference type="Google" id="ProtNLM"/>
    </source>
</evidence>
<feature type="compositionally biased region" description="Low complexity" evidence="1">
    <location>
        <begin position="288"/>
        <end position="300"/>
    </location>
</feature>
<evidence type="ECO:0000256" key="1">
    <source>
        <dbReference type="SAM" id="MobiDB-lite"/>
    </source>
</evidence>
<evidence type="ECO:0000313" key="3">
    <source>
        <dbReference type="Proteomes" id="UP000887226"/>
    </source>
</evidence>
<comment type="caution">
    <text evidence="2">The sequence shown here is derived from an EMBL/GenBank/DDBJ whole genome shotgun (WGS) entry which is preliminary data.</text>
</comment>
<dbReference type="Proteomes" id="UP000887226">
    <property type="component" value="Unassembled WGS sequence"/>
</dbReference>
<dbReference type="Gene3D" id="3.40.50.300">
    <property type="entry name" value="P-loop containing nucleotide triphosphate hydrolases"/>
    <property type="match status" value="1"/>
</dbReference>